<sequence length="605" mass="67611">MKKYFRFLKFVKPYLGMLVLAIVLMVISSLFDGASLGMIIPLVDKILAGKEFIATGNAKMPAFLENLIIYINGIPRTNLLNYLIIWTLVITAVKELLVFVHSYLMVNVSKKTVRDVRNKIYNKLLQLSMDFYHKNKTAVLMSRITNDVSIVEQAVAEGLMEMLYQPIQLIAYFVMVLAIRSYFSIPWSFVLVLLGLFPLIIYPIVKVGSKLRKITTRTQVQAADINTTLLETISGMQIVKAFTMENVEIEKFRNENQLAYKLSMKSVKRMNAVRPITELASIGAVAVVLWFGGKEVIHGGISPGAFIAFMAALFSLIRPIKKLSRIHVLNQQALSAVDRIFQILDEKPSVAELENASILKPFEENVIFKDVNFSYDGAKPTLKNISLEAKKGQIIAIVGPSGAGKSTLVSLLLRFYDPQKGEILIDNRNIKEVAAKSLRQQMGLVSQETVLFNNTVFLNIKYGRQDASADDITEAAKAANAHDFIMGLPDGYETIIGDRGHNISGGERQRLSIARALLKNPPILILDEATSQLDTGSEILVQSALDRLMKNRTVFVIAHRLSTVRQANKIIVLENGSIEAIGKHDQLLETDGLYKKLYELQFKDI</sequence>
<dbReference type="Pfam" id="PF00664">
    <property type="entry name" value="ABC_membrane"/>
    <property type="match status" value="1"/>
</dbReference>
<proteinExistence type="predicted"/>
<dbReference type="InterPro" id="IPR027417">
    <property type="entry name" value="P-loop_NTPase"/>
</dbReference>
<dbReference type="InterPro" id="IPR036640">
    <property type="entry name" value="ABC1_TM_sf"/>
</dbReference>
<dbReference type="Gene3D" id="3.40.50.300">
    <property type="entry name" value="P-loop containing nucleotide triphosphate hydrolases"/>
    <property type="match status" value="1"/>
</dbReference>
<keyword evidence="3 8" id="KW-0812">Transmembrane</keyword>
<protein>
    <recommendedName>
        <fullName evidence="13">ABC transporter ATP-binding protein</fullName>
    </recommendedName>
</protein>
<keyword evidence="4" id="KW-0547">Nucleotide-binding</keyword>
<evidence type="ECO:0000259" key="9">
    <source>
        <dbReference type="PROSITE" id="PS50893"/>
    </source>
</evidence>
<dbReference type="InterPro" id="IPR011527">
    <property type="entry name" value="ABC1_TM_dom"/>
</dbReference>
<comment type="subcellular location">
    <subcellularLocation>
        <location evidence="1">Cell membrane</location>
        <topology evidence="1">Multi-pass membrane protein</topology>
    </subcellularLocation>
</comment>
<feature type="transmembrane region" description="Helical" evidence="8">
    <location>
        <begin position="83"/>
        <end position="104"/>
    </location>
</feature>
<dbReference type="Pfam" id="PF00005">
    <property type="entry name" value="ABC_tran"/>
    <property type="match status" value="1"/>
</dbReference>
<evidence type="ECO:0000256" key="3">
    <source>
        <dbReference type="ARBA" id="ARBA00022692"/>
    </source>
</evidence>
<accession>A0A2J0LH82</accession>
<dbReference type="PROSITE" id="PS00211">
    <property type="entry name" value="ABC_TRANSPORTER_1"/>
    <property type="match status" value="1"/>
</dbReference>
<dbReference type="SMART" id="SM00382">
    <property type="entry name" value="AAA"/>
    <property type="match status" value="1"/>
</dbReference>
<dbReference type="InterPro" id="IPR003439">
    <property type="entry name" value="ABC_transporter-like_ATP-bd"/>
</dbReference>
<gene>
    <name evidence="11" type="ORF">COW11_02705</name>
</gene>
<dbReference type="InterPro" id="IPR017871">
    <property type="entry name" value="ABC_transporter-like_CS"/>
</dbReference>
<evidence type="ECO:0000256" key="4">
    <source>
        <dbReference type="ARBA" id="ARBA00022741"/>
    </source>
</evidence>
<evidence type="ECO:0000256" key="2">
    <source>
        <dbReference type="ARBA" id="ARBA00022448"/>
    </source>
</evidence>
<keyword evidence="6 8" id="KW-1133">Transmembrane helix</keyword>
<dbReference type="CDD" id="cd18552">
    <property type="entry name" value="ABC_6TM_MsbA_like"/>
    <property type="match status" value="1"/>
</dbReference>
<dbReference type="GO" id="GO:0016887">
    <property type="term" value="F:ATP hydrolysis activity"/>
    <property type="evidence" value="ECO:0007669"/>
    <property type="project" value="InterPro"/>
</dbReference>
<evidence type="ECO:0000256" key="5">
    <source>
        <dbReference type="ARBA" id="ARBA00022840"/>
    </source>
</evidence>
<feature type="domain" description="ABC transmembrane type-1" evidence="10">
    <location>
        <begin position="19"/>
        <end position="325"/>
    </location>
</feature>
<dbReference type="AlphaFoldDB" id="A0A2J0LH82"/>
<dbReference type="GO" id="GO:0005886">
    <property type="term" value="C:plasma membrane"/>
    <property type="evidence" value="ECO:0007669"/>
    <property type="project" value="UniProtKB-SubCell"/>
</dbReference>
<dbReference type="InterPro" id="IPR039421">
    <property type="entry name" value="Type_1_exporter"/>
</dbReference>
<dbReference type="PROSITE" id="PS50929">
    <property type="entry name" value="ABC_TM1F"/>
    <property type="match status" value="1"/>
</dbReference>
<feature type="transmembrane region" description="Helical" evidence="8">
    <location>
        <begin position="297"/>
        <end position="317"/>
    </location>
</feature>
<keyword evidence="7 8" id="KW-0472">Membrane</keyword>
<evidence type="ECO:0000256" key="6">
    <source>
        <dbReference type="ARBA" id="ARBA00022989"/>
    </source>
</evidence>
<dbReference type="PANTHER" id="PTHR43394">
    <property type="entry name" value="ATP-DEPENDENT PERMEASE MDL1, MITOCHONDRIAL"/>
    <property type="match status" value="1"/>
</dbReference>
<feature type="transmembrane region" description="Helical" evidence="8">
    <location>
        <begin position="272"/>
        <end position="291"/>
    </location>
</feature>
<feature type="transmembrane region" description="Helical" evidence="8">
    <location>
        <begin position="185"/>
        <end position="205"/>
    </location>
</feature>
<dbReference type="InterPro" id="IPR003593">
    <property type="entry name" value="AAA+_ATPase"/>
</dbReference>
<evidence type="ECO:0008006" key="13">
    <source>
        <dbReference type="Google" id="ProtNLM"/>
    </source>
</evidence>
<feature type="transmembrane region" description="Helical" evidence="8">
    <location>
        <begin position="12"/>
        <end position="31"/>
    </location>
</feature>
<dbReference type="SUPFAM" id="SSF52540">
    <property type="entry name" value="P-loop containing nucleoside triphosphate hydrolases"/>
    <property type="match status" value="1"/>
</dbReference>
<dbReference type="GO" id="GO:0005524">
    <property type="term" value="F:ATP binding"/>
    <property type="evidence" value="ECO:0007669"/>
    <property type="project" value="UniProtKB-KW"/>
</dbReference>
<dbReference type="SUPFAM" id="SSF90123">
    <property type="entry name" value="ABC transporter transmembrane region"/>
    <property type="match status" value="1"/>
</dbReference>
<evidence type="ECO:0000313" key="11">
    <source>
        <dbReference type="EMBL" id="PIW66549.1"/>
    </source>
</evidence>
<evidence type="ECO:0000313" key="12">
    <source>
        <dbReference type="Proteomes" id="UP000231267"/>
    </source>
</evidence>
<name>A0A2J0LH82_9BACT</name>
<comment type="caution">
    <text evidence="11">The sequence shown here is derived from an EMBL/GenBank/DDBJ whole genome shotgun (WGS) entry which is preliminary data.</text>
</comment>
<dbReference type="PROSITE" id="PS50893">
    <property type="entry name" value="ABC_TRANSPORTER_2"/>
    <property type="match status" value="1"/>
</dbReference>
<evidence type="ECO:0000259" key="10">
    <source>
        <dbReference type="PROSITE" id="PS50929"/>
    </source>
</evidence>
<dbReference type="FunFam" id="3.40.50.300:FF:000287">
    <property type="entry name" value="Multidrug ABC transporter ATP-binding protein"/>
    <property type="match status" value="1"/>
</dbReference>
<evidence type="ECO:0000256" key="7">
    <source>
        <dbReference type="ARBA" id="ARBA00023136"/>
    </source>
</evidence>
<dbReference type="GO" id="GO:0015421">
    <property type="term" value="F:ABC-type oligopeptide transporter activity"/>
    <property type="evidence" value="ECO:0007669"/>
    <property type="project" value="TreeGrafter"/>
</dbReference>
<organism evidence="11 12">
    <name type="scientific">Candidatus Taenaricola geysiri</name>
    <dbReference type="NCBI Taxonomy" id="1974752"/>
    <lineage>
        <taxon>Bacteria</taxon>
        <taxon>Pseudomonadati</taxon>
        <taxon>Candidatus Omnitrophota</taxon>
        <taxon>Candidatus Taenaricola</taxon>
    </lineage>
</organism>
<evidence type="ECO:0000256" key="1">
    <source>
        <dbReference type="ARBA" id="ARBA00004651"/>
    </source>
</evidence>
<dbReference type="Proteomes" id="UP000231267">
    <property type="component" value="Unassembled WGS sequence"/>
</dbReference>
<dbReference type="EMBL" id="PFGP01000058">
    <property type="protein sequence ID" value="PIW66549.1"/>
    <property type="molecule type" value="Genomic_DNA"/>
</dbReference>
<dbReference type="Gene3D" id="1.20.1560.10">
    <property type="entry name" value="ABC transporter type 1, transmembrane domain"/>
    <property type="match status" value="1"/>
</dbReference>
<feature type="transmembrane region" description="Helical" evidence="8">
    <location>
        <begin position="162"/>
        <end position="179"/>
    </location>
</feature>
<dbReference type="PANTHER" id="PTHR43394:SF1">
    <property type="entry name" value="ATP-BINDING CASSETTE SUB-FAMILY B MEMBER 10, MITOCHONDRIAL"/>
    <property type="match status" value="1"/>
</dbReference>
<feature type="domain" description="ABC transporter" evidence="9">
    <location>
        <begin position="366"/>
        <end position="600"/>
    </location>
</feature>
<keyword evidence="2" id="KW-0813">Transport</keyword>
<keyword evidence="5" id="KW-0067">ATP-binding</keyword>
<reference evidence="11 12" key="1">
    <citation type="submission" date="2017-09" db="EMBL/GenBank/DDBJ databases">
        <title>Depth-based differentiation of microbial function through sediment-hosted aquifers and enrichment of novel symbionts in the deep terrestrial subsurface.</title>
        <authorList>
            <person name="Probst A.J."/>
            <person name="Ladd B."/>
            <person name="Jarett J.K."/>
            <person name="Geller-Mcgrath D.E."/>
            <person name="Sieber C.M."/>
            <person name="Emerson J.B."/>
            <person name="Anantharaman K."/>
            <person name="Thomas B.C."/>
            <person name="Malmstrom R."/>
            <person name="Stieglmeier M."/>
            <person name="Klingl A."/>
            <person name="Woyke T."/>
            <person name="Ryan C.M."/>
            <person name="Banfield J.F."/>
        </authorList>
    </citation>
    <scope>NUCLEOTIDE SEQUENCE [LARGE SCALE GENOMIC DNA]</scope>
    <source>
        <strain evidence="11">CG12_big_fil_rev_8_21_14_0_65_43_15</strain>
    </source>
</reference>
<evidence type="ECO:0000256" key="8">
    <source>
        <dbReference type="SAM" id="Phobius"/>
    </source>
</evidence>